<dbReference type="EMBL" id="CBXI010000003">
    <property type="protein sequence ID" value="CDL89947.1"/>
    <property type="molecule type" value="Genomic_DNA"/>
</dbReference>
<evidence type="ECO:0000313" key="2">
    <source>
        <dbReference type="Proteomes" id="UP000019482"/>
    </source>
</evidence>
<dbReference type="AlphaFoldDB" id="W6ND84"/>
<dbReference type="GeneID" id="29419146"/>
<protein>
    <submittedName>
        <fullName evidence="1">Uncharacterized protein</fullName>
    </submittedName>
</protein>
<evidence type="ECO:0000313" key="1">
    <source>
        <dbReference type="EMBL" id="CDL89947.1"/>
    </source>
</evidence>
<name>W6ND84_CLOTY</name>
<comment type="caution">
    <text evidence="1">The sequence shown here is derived from an EMBL/GenBank/DDBJ whole genome shotgun (WGS) entry which is preliminary data.</text>
</comment>
<accession>W6ND84</accession>
<organism evidence="1 2">
    <name type="scientific">Clostridium tyrobutyricum DIVETGP</name>
    <dbReference type="NCBI Taxonomy" id="1408889"/>
    <lineage>
        <taxon>Bacteria</taxon>
        <taxon>Bacillati</taxon>
        <taxon>Bacillota</taxon>
        <taxon>Clostridia</taxon>
        <taxon>Eubacteriales</taxon>
        <taxon>Clostridiaceae</taxon>
        <taxon>Clostridium</taxon>
    </lineage>
</organism>
<dbReference type="RefSeq" id="WP_017750814.1">
    <property type="nucleotide sequence ID" value="NZ_CBXI010000003.1"/>
</dbReference>
<keyword evidence="2" id="KW-1185">Reference proteome</keyword>
<gene>
    <name evidence="1" type="ORF">CTDIVETGP_0017</name>
</gene>
<sequence length="95" mass="11602">MYRYPNMGYGDYTDDMYDNYEPYYYNMYAAPPMYPPMAMYPVNPYMMYNSMNYNMQQPTYESTYEPFDCYEDEDHGDDEFQNLKMRTVDISDVVD</sequence>
<dbReference type="Proteomes" id="UP000019482">
    <property type="component" value="Unassembled WGS sequence"/>
</dbReference>
<reference evidence="1 2" key="1">
    <citation type="journal article" date="2015" name="Genome Announc.">
        <title>Draft Genome Sequence of Clostridium tyrobutyricum Strain DIVETGP, Isolated from Cow's Milk for Grana Padano Production.</title>
        <authorList>
            <person name="Soggiu A."/>
            <person name="Piras C."/>
            <person name="Gaiarsa S."/>
            <person name="Sassera D."/>
            <person name="Roncada P."/>
            <person name="Bendixen E."/>
            <person name="Brasca M."/>
            <person name="Bonizzi L."/>
        </authorList>
    </citation>
    <scope>NUCLEOTIDE SEQUENCE [LARGE SCALE GENOMIC DNA]</scope>
    <source>
        <strain evidence="1 2">DIVETGP</strain>
    </source>
</reference>
<proteinExistence type="predicted"/>